<keyword evidence="1" id="KW-0732">Signal</keyword>
<evidence type="ECO:0000313" key="4">
    <source>
        <dbReference type="WBParaSite" id="HPBE_0001582901-mRNA-1"/>
    </source>
</evidence>
<sequence>MTYHDVLLMLLLSAAPVCSQLYGPVGPYYGSPLIPVPYLVPTPYIGAGLYPYSSGLYPYRHSLYRYGYNPLVRGAHGGLAGGRYGHHG</sequence>
<evidence type="ECO:0000256" key="1">
    <source>
        <dbReference type="SAM" id="SignalP"/>
    </source>
</evidence>
<accession>A0A3P7ZY02</accession>
<feature type="signal peptide" evidence="1">
    <location>
        <begin position="1"/>
        <end position="19"/>
    </location>
</feature>
<evidence type="ECO:0000313" key="3">
    <source>
        <dbReference type="Proteomes" id="UP000050761"/>
    </source>
</evidence>
<feature type="chain" id="PRO_5044551831" evidence="1">
    <location>
        <begin position="20"/>
        <end position="88"/>
    </location>
</feature>
<organism evidence="3 4">
    <name type="scientific">Heligmosomoides polygyrus</name>
    <name type="common">Parasitic roundworm</name>
    <dbReference type="NCBI Taxonomy" id="6339"/>
    <lineage>
        <taxon>Eukaryota</taxon>
        <taxon>Metazoa</taxon>
        <taxon>Ecdysozoa</taxon>
        <taxon>Nematoda</taxon>
        <taxon>Chromadorea</taxon>
        <taxon>Rhabditida</taxon>
        <taxon>Rhabditina</taxon>
        <taxon>Rhabditomorpha</taxon>
        <taxon>Strongyloidea</taxon>
        <taxon>Heligmosomidae</taxon>
        <taxon>Heligmosomoides</taxon>
    </lineage>
</organism>
<dbReference type="AlphaFoldDB" id="A0A183G370"/>
<dbReference type="EMBL" id="UZAH01029065">
    <property type="protein sequence ID" value="VDP04061.1"/>
    <property type="molecule type" value="Genomic_DNA"/>
</dbReference>
<keyword evidence="3" id="KW-1185">Reference proteome</keyword>
<proteinExistence type="predicted"/>
<protein>
    <submittedName>
        <fullName evidence="4">Secreted protein</fullName>
    </submittedName>
</protein>
<name>A0A183G370_HELPZ</name>
<evidence type="ECO:0000313" key="2">
    <source>
        <dbReference type="EMBL" id="VDP04061.1"/>
    </source>
</evidence>
<gene>
    <name evidence="2" type="ORF">HPBE_LOCUS15828</name>
</gene>
<accession>A0A183G370</accession>
<dbReference type="WBParaSite" id="HPBE_0001582901-mRNA-1">
    <property type="protein sequence ID" value="HPBE_0001582901-mRNA-1"/>
    <property type="gene ID" value="HPBE_0001582901"/>
</dbReference>
<reference evidence="4" key="2">
    <citation type="submission" date="2019-09" db="UniProtKB">
        <authorList>
            <consortium name="WormBaseParasite"/>
        </authorList>
    </citation>
    <scope>IDENTIFICATION</scope>
</reference>
<dbReference type="Proteomes" id="UP000050761">
    <property type="component" value="Unassembled WGS sequence"/>
</dbReference>
<reference evidence="2 3" key="1">
    <citation type="submission" date="2018-11" db="EMBL/GenBank/DDBJ databases">
        <authorList>
            <consortium name="Pathogen Informatics"/>
        </authorList>
    </citation>
    <scope>NUCLEOTIDE SEQUENCE [LARGE SCALE GENOMIC DNA]</scope>
</reference>